<dbReference type="SUPFAM" id="SSF53335">
    <property type="entry name" value="S-adenosyl-L-methionine-dependent methyltransferases"/>
    <property type="match status" value="1"/>
</dbReference>
<dbReference type="PANTHER" id="PTHR12843">
    <property type="entry name" value="PROTEIN-LYSINE N-METHYLTRANSFERASE METTL10"/>
    <property type="match status" value="1"/>
</dbReference>
<dbReference type="Pfam" id="PF13649">
    <property type="entry name" value="Methyltransf_25"/>
    <property type="match status" value="1"/>
</dbReference>
<reference evidence="2" key="2">
    <citation type="submission" date="2020-09" db="EMBL/GenBank/DDBJ databases">
        <authorList>
            <person name="Sun Q."/>
            <person name="Zhou Y."/>
        </authorList>
    </citation>
    <scope>NUCLEOTIDE SEQUENCE</scope>
    <source>
        <strain evidence="2">CGMCC 1.15447</strain>
    </source>
</reference>
<dbReference type="CDD" id="cd02440">
    <property type="entry name" value="AdoMet_MTases"/>
    <property type="match status" value="1"/>
</dbReference>
<dbReference type="InterPro" id="IPR029063">
    <property type="entry name" value="SAM-dependent_MTases_sf"/>
</dbReference>
<dbReference type="Gene3D" id="3.40.50.150">
    <property type="entry name" value="Vaccinia Virus protein VP39"/>
    <property type="match status" value="1"/>
</dbReference>
<gene>
    <name evidence="2" type="ORF">GCM10011507_23050</name>
</gene>
<protein>
    <recommendedName>
        <fullName evidence="1">Methyltransferase domain-containing protein</fullName>
    </recommendedName>
</protein>
<dbReference type="PANTHER" id="PTHR12843:SF5">
    <property type="entry name" value="EEF1A LYSINE METHYLTRANSFERASE 2"/>
    <property type="match status" value="1"/>
</dbReference>
<feature type="domain" description="Methyltransferase" evidence="1">
    <location>
        <begin position="56"/>
        <end position="151"/>
    </location>
</feature>
<evidence type="ECO:0000313" key="3">
    <source>
        <dbReference type="Proteomes" id="UP000648801"/>
    </source>
</evidence>
<dbReference type="InterPro" id="IPR041698">
    <property type="entry name" value="Methyltransf_25"/>
</dbReference>
<dbReference type="AlphaFoldDB" id="A0A916RXC1"/>
<keyword evidence="3" id="KW-1185">Reference proteome</keyword>
<sequence length="214" mass="23092">MAVNRSDGPETPRSLQQHWEDVYAARDPGEASWYQTTPTASLSLIRASSVSPSTKIIDIGGGASTLADHLLGEGFSDITVLDISANAIAGAQQRLGPAASRVQWITADITTWQPETQYGIWHDRAVFHFLTNAGDRDAYRAALTRALLPGGSAIFSTFSLDGPERCSGLPVQRYSPESLAAELGCGLTLVESVTEDHHTPAGAIQRFVYCRFTR</sequence>
<accession>A0A916RXC1</accession>
<comment type="caution">
    <text evidence="2">The sequence shown here is derived from an EMBL/GenBank/DDBJ whole genome shotgun (WGS) entry which is preliminary data.</text>
</comment>
<evidence type="ECO:0000259" key="1">
    <source>
        <dbReference type="Pfam" id="PF13649"/>
    </source>
</evidence>
<dbReference type="RefSeq" id="WP_188759402.1">
    <property type="nucleotide sequence ID" value="NZ_BMJB01000001.1"/>
</dbReference>
<reference evidence="2" key="1">
    <citation type="journal article" date="2014" name="Int. J. Syst. Evol. Microbiol.">
        <title>Complete genome sequence of Corynebacterium casei LMG S-19264T (=DSM 44701T), isolated from a smear-ripened cheese.</title>
        <authorList>
            <consortium name="US DOE Joint Genome Institute (JGI-PGF)"/>
            <person name="Walter F."/>
            <person name="Albersmeier A."/>
            <person name="Kalinowski J."/>
            <person name="Ruckert C."/>
        </authorList>
    </citation>
    <scope>NUCLEOTIDE SEQUENCE</scope>
    <source>
        <strain evidence="2">CGMCC 1.15447</strain>
    </source>
</reference>
<organism evidence="2 3">
    <name type="scientific">Edaphobacter acidisoli</name>
    <dbReference type="NCBI Taxonomy" id="2040573"/>
    <lineage>
        <taxon>Bacteria</taxon>
        <taxon>Pseudomonadati</taxon>
        <taxon>Acidobacteriota</taxon>
        <taxon>Terriglobia</taxon>
        <taxon>Terriglobales</taxon>
        <taxon>Acidobacteriaceae</taxon>
        <taxon>Edaphobacter</taxon>
    </lineage>
</organism>
<proteinExistence type="predicted"/>
<name>A0A916RXC1_9BACT</name>
<dbReference type="Proteomes" id="UP000648801">
    <property type="component" value="Unassembled WGS sequence"/>
</dbReference>
<dbReference type="EMBL" id="BMJB01000001">
    <property type="protein sequence ID" value="GGA70872.1"/>
    <property type="molecule type" value="Genomic_DNA"/>
</dbReference>
<evidence type="ECO:0000313" key="2">
    <source>
        <dbReference type="EMBL" id="GGA70872.1"/>
    </source>
</evidence>